<comment type="caution">
    <text evidence="2">The sequence shown here is derived from an EMBL/GenBank/DDBJ whole genome shotgun (WGS) entry which is preliminary data.</text>
</comment>
<proteinExistence type="predicted"/>
<reference evidence="2 3" key="1">
    <citation type="journal article" date="2018" name="Antonie Van Leeuwenhoek">
        <title>Larkinella terrae sp. nov., isolated from soil on Jeju Island, South Korea.</title>
        <authorList>
            <person name="Ten L.N."/>
            <person name="Jeon J."/>
            <person name="Park S.J."/>
            <person name="Park S."/>
            <person name="Lee S.Y."/>
            <person name="Kim M.K."/>
            <person name="Jung H.Y."/>
        </authorList>
    </citation>
    <scope>NUCLEOTIDE SEQUENCE [LARGE SCALE GENOMIC DNA]</scope>
    <source>
        <strain evidence="2 3">KCTC 52001</strain>
    </source>
</reference>
<keyword evidence="1" id="KW-1133">Transmembrane helix</keyword>
<evidence type="ECO:0000313" key="3">
    <source>
        <dbReference type="Proteomes" id="UP000441754"/>
    </source>
</evidence>
<keyword evidence="1" id="KW-0812">Transmembrane</keyword>
<dbReference type="Proteomes" id="UP000441754">
    <property type="component" value="Unassembled WGS sequence"/>
</dbReference>
<protein>
    <submittedName>
        <fullName evidence="2">DUF2279 domain-containing protein</fullName>
    </submittedName>
</protein>
<dbReference type="EMBL" id="WJXZ01000006">
    <property type="protein sequence ID" value="MRS61726.1"/>
    <property type="molecule type" value="Genomic_DNA"/>
</dbReference>
<evidence type="ECO:0000313" key="2">
    <source>
        <dbReference type="EMBL" id="MRS61726.1"/>
    </source>
</evidence>
<organism evidence="2 3">
    <name type="scientific">Larkinella terrae</name>
    <dbReference type="NCBI Taxonomy" id="2025311"/>
    <lineage>
        <taxon>Bacteria</taxon>
        <taxon>Pseudomonadati</taxon>
        <taxon>Bacteroidota</taxon>
        <taxon>Cytophagia</taxon>
        <taxon>Cytophagales</taxon>
        <taxon>Spirosomataceae</taxon>
        <taxon>Larkinella</taxon>
    </lineage>
</organism>
<evidence type="ECO:0000256" key="1">
    <source>
        <dbReference type="SAM" id="Phobius"/>
    </source>
</evidence>
<keyword evidence="1" id="KW-0472">Membrane</keyword>
<gene>
    <name evidence="2" type="ORF">GJJ30_10550</name>
</gene>
<dbReference type="AlphaFoldDB" id="A0A7K0EJS9"/>
<feature type="transmembrane region" description="Helical" evidence="1">
    <location>
        <begin position="38"/>
        <end position="58"/>
    </location>
</feature>
<dbReference type="InterPro" id="IPR018736">
    <property type="entry name" value="DUF2279_periplasmic_lipo"/>
</dbReference>
<dbReference type="OrthoDB" id="9803535at2"/>
<accession>A0A7K0EJS9</accession>
<sequence length="316" mass="36709">MRRFILFRFVAFWLLLSSRLYGQQFYMTDSIPRLKKSATFYGVLIFHGAATTGSFLSLNRSWYADYPRQSFHFTNDWNDWNKMDKLGHMWTAYSLARLSSASWRWSGLSPTEADLAGTVSALGYQSLIEVADGFSSHWGFSWTDFAANLAGINLYLSQQLMWKNQRVQMKVMAYKPYTYRGELSARAEQLFGNGNINRLLNDYNVQTYWLSANLNTLLSENRLPPWLGISVGYGSRLLLGRNTNQWMSRTGYEIDRSDIPRYHRFFIAPDIDLTRIKTKNRLLRSVFLVLNSFKMPAPTLEISSNGNIQWHFLLLN</sequence>
<keyword evidence="3" id="KW-1185">Reference proteome</keyword>
<dbReference type="Pfam" id="PF10043">
    <property type="entry name" value="DUF2279"/>
    <property type="match status" value="1"/>
</dbReference>
<name>A0A7K0EJS9_9BACT</name>